<sequence length="458" mass="52549">MHSDKSPRPDGLNPAFYQRFWGIIGEDVTKACLSFLQSSSFPDGLNDTFIALIPKKNCPEVVSNLHPISLCNVLYKVVAKMLANILKLVLPHLIADYQSVFIPGRLITDNIMVAYEVVHYLKRKRQGKEGYAALKVDMSKAYDRLEWDFLEQVMRRMRFPEKWIGWMVMCITSVKFSIVHYCHDTDSFFPTRGLRQGYPLSPYLFILCAKGFSALLKNSEDRGLIHGCRIVRGAPIISHLFFADDSFLFFRDNLRESQCIKDCISLYEKASGQQINFQKSSISFSSNSSRLIINQICSLLDVQQTENHGKYLGLPSLIGRNKSQIFSFIKEKLWSRLQGWKKCFLSRAGKEILVKTVAQALPTFAMRVFLLPLELCAELERIMNSFWWGTGHGGSKGIHWMRWDRLCASKQNGGLGFRKIHEFNLSLLGKNGWRLLNQPASLMAIVYKARYYPNSTFF</sequence>
<feature type="domain" description="Reverse transcriptase" evidence="1">
    <location>
        <begin position="34"/>
        <end position="316"/>
    </location>
</feature>
<dbReference type="InterPro" id="IPR043502">
    <property type="entry name" value="DNA/RNA_pol_sf"/>
</dbReference>
<dbReference type="EMBL" id="JANJYI010000009">
    <property type="protein sequence ID" value="KAK2636708.1"/>
    <property type="molecule type" value="Genomic_DNA"/>
</dbReference>
<protein>
    <recommendedName>
        <fullName evidence="1">Reverse transcriptase domain-containing protein</fullName>
    </recommendedName>
</protein>
<evidence type="ECO:0000259" key="1">
    <source>
        <dbReference type="PROSITE" id="PS50878"/>
    </source>
</evidence>
<gene>
    <name evidence="2" type="ORF">Ddye_031500</name>
</gene>
<evidence type="ECO:0000313" key="3">
    <source>
        <dbReference type="Proteomes" id="UP001280121"/>
    </source>
</evidence>
<keyword evidence="3" id="KW-1185">Reference proteome</keyword>
<dbReference type="PANTHER" id="PTHR33116:SF86">
    <property type="entry name" value="REVERSE TRANSCRIPTASE DOMAIN-CONTAINING PROTEIN"/>
    <property type="match status" value="1"/>
</dbReference>
<proteinExistence type="predicted"/>
<dbReference type="PANTHER" id="PTHR33116">
    <property type="entry name" value="REVERSE TRANSCRIPTASE ZINC-BINDING DOMAIN-CONTAINING PROTEIN-RELATED-RELATED"/>
    <property type="match status" value="1"/>
</dbReference>
<evidence type="ECO:0000313" key="2">
    <source>
        <dbReference type="EMBL" id="KAK2636708.1"/>
    </source>
</evidence>
<dbReference type="PROSITE" id="PS50878">
    <property type="entry name" value="RT_POL"/>
    <property type="match status" value="1"/>
</dbReference>
<dbReference type="CDD" id="cd01650">
    <property type="entry name" value="RT_nLTR_like"/>
    <property type="match status" value="1"/>
</dbReference>
<organism evidence="2 3">
    <name type="scientific">Dipteronia dyeriana</name>
    <dbReference type="NCBI Taxonomy" id="168575"/>
    <lineage>
        <taxon>Eukaryota</taxon>
        <taxon>Viridiplantae</taxon>
        <taxon>Streptophyta</taxon>
        <taxon>Embryophyta</taxon>
        <taxon>Tracheophyta</taxon>
        <taxon>Spermatophyta</taxon>
        <taxon>Magnoliopsida</taxon>
        <taxon>eudicotyledons</taxon>
        <taxon>Gunneridae</taxon>
        <taxon>Pentapetalae</taxon>
        <taxon>rosids</taxon>
        <taxon>malvids</taxon>
        <taxon>Sapindales</taxon>
        <taxon>Sapindaceae</taxon>
        <taxon>Hippocastanoideae</taxon>
        <taxon>Acereae</taxon>
        <taxon>Dipteronia</taxon>
    </lineage>
</organism>
<dbReference type="Pfam" id="PF00078">
    <property type="entry name" value="RVT_1"/>
    <property type="match status" value="1"/>
</dbReference>
<accession>A0AAD9WNQ6</accession>
<dbReference type="AlphaFoldDB" id="A0AAD9WNQ6"/>
<comment type="caution">
    <text evidence="2">The sequence shown here is derived from an EMBL/GenBank/DDBJ whole genome shotgun (WGS) entry which is preliminary data.</text>
</comment>
<reference evidence="2" key="1">
    <citation type="journal article" date="2023" name="Plant J.">
        <title>Genome sequences and population genomics provide insights into the demographic history, inbreeding, and mutation load of two 'living fossil' tree species of Dipteronia.</title>
        <authorList>
            <person name="Feng Y."/>
            <person name="Comes H.P."/>
            <person name="Chen J."/>
            <person name="Zhu S."/>
            <person name="Lu R."/>
            <person name="Zhang X."/>
            <person name="Li P."/>
            <person name="Qiu J."/>
            <person name="Olsen K.M."/>
            <person name="Qiu Y."/>
        </authorList>
    </citation>
    <scope>NUCLEOTIDE SEQUENCE</scope>
    <source>
        <strain evidence="2">KIB01</strain>
    </source>
</reference>
<dbReference type="Proteomes" id="UP001280121">
    <property type="component" value="Unassembled WGS sequence"/>
</dbReference>
<dbReference type="SUPFAM" id="SSF56672">
    <property type="entry name" value="DNA/RNA polymerases"/>
    <property type="match status" value="1"/>
</dbReference>
<dbReference type="InterPro" id="IPR000477">
    <property type="entry name" value="RT_dom"/>
</dbReference>
<name>A0AAD9WNQ6_9ROSI</name>